<dbReference type="STRING" id="1123029.SAMN02745172_03998"/>
<dbReference type="Gene3D" id="3.20.20.150">
    <property type="entry name" value="Divalent-metal-dependent TIM barrel enzymes"/>
    <property type="match status" value="1"/>
</dbReference>
<dbReference type="AlphaFoldDB" id="A0A1M7ZR66"/>
<accession>A0A1M7ZR66</accession>
<keyword evidence="8 9" id="KW-0456">Lyase</keyword>
<keyword evidence="7 9" id="KW-0464">Manganese</keyword>
<comment type="function">
    <text evidence="2 9">Catalyzes the dehydration of D-mannonate.</text>
</comment>
<evidence type="ECO:0000256" key="8">
    <source>
        <dbReference type="ARBA" id="ARBA00023239"/>
    </source>
</evidence>
<dbReference type="HAMAP" id="MF_00106">
    <property type="entry name" value="UxuA"/>
    <property type="match status" value="1"/>
</dbReference>
<dbReference type="UniPathway" id="UPA00246"/>
<evidence type="ECO:0000256" key="9">
    <source>
        <dbReference type="HAMAP-Rule" id="MF_00106"/>
    </source>
</evidence>
<dbReference type="EMBL" id="FRXO01000012">
    <property type="protein sequence ID" value="SHO67322.1"/>
    <property type="molecule type" value="Genomic_DNA"/>
</dbReference>
<keyword evidence="6 9" id="KW-0408">Iron</keyword>
<dbReference type="SUPFAM" id="SSF51658">
    <property type="entry name" value="Xylose isomerase-like"/>
    <property type="match status" value="1"/>
</dbReference>
<comment type="similarity">
    <text evidence="4 9">Belongs to the mannonate dehydratase family.</text>
</comment>
<dbReference type="GO" id="GO:0008927">
    <property type="term" value="F:mannonate dehydratase activity"/>
    <property type="evidence" value="ECO:0007669"/>
    <property type="project" value="UniProtKB-UniRule"/>
</dbReference>
<comment type="pathway">
    <text evidence="3 9">Carbohydrate metabolism; pentose and glucuronate interconversion.</text>
</comment>
<evidence type="ECO:0000256" key="7">
    <source>
        <dbReference type="ARBA" id="ARBA00023211"/>
    </source>
</evidence>
<dbReference type="GO" id="GO:0008198">
    <property type="term" value="F:ferrous iron binding"/>
    <property type="evidence" value="ECO:0007669"/>
    <property type="project" value="TreeGrafter"/>
</dbReference>
<dbReference type="PIRSF" id="PIRSF016049">
    <property type="entry name" value="Man_dehyd"/>
    <property type="match status" value="1"/>
</dbReference>
<evidence type="ECO:0000256" key="5">
    <source>
        <dbReference type="ARBA" id="ARBA00012927"/>
    </source>
</evidence>
<evidence type="ECO:0000256" key="4">
    <source>
        <dbReference type="ARBA" id="ARBA00007389"/>
    </source>
</evidence>
<evidence type="ECO:0000256" key="2">
    <source>
        <dbReference type="ARBA" id="ARBA00002713"/>
    </source>
</evidence>
<organism evidence="11 12">
    <name type="scientific">Pseudoxanthobacter soli DSM 19599</name>
    <dbReference type="NCBI Taxonomy" id="1123029"/>
    <lineage>
        <taxon>Bacteria</taxon>
        <taxon>Pseudomonadati</taxon>
        <taxon>Pseudomonadota</taxon>
        <taxon>Alphaproteobacteria</taxon>
        <taxon>Hyphomicrobiales</taxon>
        <taxon>Segnochrobactraceae</taxon>
        <taxon>Pseudoxanthobacter</taxon>
    </lineage>
</organism>
<evidence type="ECO:0000313" key="12">
    <source>
        <dbReference type="Proteomes" id="UP000186406"/>
    </source>
</evidence>
<evidence type="ECO:0000256" key="10">
    <source>
        <dbReference type="SAM" id="MobiDB-lite"/>
    </source>
</evidence>
<dbReference type="PANTHER" id="PTHR30387:SF2">
    <property type="entry name" value="MANNONATE DEHYDRATASE"/>
    <property type="match status" value="1"/>
</dbReference>
<dbReference type="NCBIfam" id="TIGR00695">
    <property type="entry name" value="uxuA"/>
    <property type="match status" value="1"/>
</dbReference>
<keyword evidence="12" id="KW-1185">Reference proteome</keyword>
<dbReference type="Pfam" id="PF03786">
    <property type="entry name" value="UxuA"/>
    <property type="match status" value="1"/>
</dbReference>
<reference evidence="11 12" key="1">
    <citation type="submission" date="2016-12" db="EMBL/GenBank/DDBJ databases">
        <authorList>
            <person name="Song W.-J."/>
            <person name="Kurnit D.M."/>
        </authorList>
    </citation>
    <scope>NUCLEOTIDE SEQUENCE [LARGE SCALE GENOMIC DNA]</scope>
    <source>
        <strain evidence="11 12">DSM 19599</strain>
    </source>
</reference>
<dbReference type="GO" id="GO:0030145">
    <property type="term" value="F:manganese ion binding"/>
    <property type="evidence" value="ECO:0007669"/>
    <property type="project" value="TreeGrafter"/>
</dbReference>
<name>A0A1M7ZR66_9HYPH</name>
<evidence type="ECO:0000256" key="1">
    <source>
        <dbReference type="ARBA" id="ARBA00001794"/>
    </source>
</evidence>
<proteinExistence type="inferred from homology"/>
<evidence type="ECO:0000313" key="11">
    <source>
        <dbReference type="EMBL" id="SHO67322.1"/>
    </source>
</evidence>
<dbReference type="InterPro" id="IPR004628">
    <property type="entry name" value="Man_deHydtase"/>
</dbReference>
<comment type="catalytic activity">
    <reaction evidence="1 9">
        <text>D-mannonate = 2-dehydro-3-deoxy-D-gluconate + H2O</text>
        <dbReference type="Rhea" id="RHEA:20097"/>
        <dbReference type="ChEBI" id="CHEBI:15377"/>
        <dbReference type="ChEBI" id="CHEBI:17767"/>
        <dbReference type="ChEBI" id="CHEBI:57990"/>
        <dbReference type="EC" id="4.2.1.8"/>
    </reaction>
</comment>
<evidence type="ECO:0000256" key="6">
    <source>
        <dbReference type="ARBA" id="ARBA00023004"/>
    </source>
</evidence>
<feature type="region of interest" description="Disordered" evidence="10">
    <location>
        <begin position="1"/>
        <end position="49"/>
    </location>
</feature>
<sequence length="444" mass="47962">MAIQSSEQDIPQGQDMPQGQDVPQGEDRARQRGFAGPSSGEPASGVPVRAPMEETWRWWGPADGIRLSDVRQTGARGIVTALHDIPAGQVWSRDAILERRAIIEADASLGLRWAVVESLPVHEAIKLGDGDLEPYFEAYRQSLRNLGASGVDIVCYNFMPVLDWARTDLRFPLPGGGTALKFDAGKFAAFDCLMLGRPGAEADHTAEAIEAGRKWFAGASEADKDGLLATIMAGLPGAFDRYDIPGLRGMLDRFRNVDAARLLDNLSAFLRAVVPAAEEAGVRLAIHPDDPPRPLLGLPRVVSNAGNIARILEAVDSPANGLTLCTGSLGSGFGNDLPEIAARFAPRIHFAHLRNVVKWADGSFMESEHLGGDVDMVGVVRVLLDEQARRREAGDARWRIPFRPDHGHELIYDHGRPTHPGYPVIGRLKGLAEIRGVMAALAAA</sequence>
<feature type="compositionally biased region" description="Polar residues" evidence="10">
    <location>
        <begin position="1"/>
        <end position="17"/>
    </location>
</feature>
<dbReference type="NCBIfam" id="NF003027">
    <property type="entry name" value="PRK03906.1"/>
    <property type="match status" value="1"/>
</dbReference>
<gene>
    <name evidence="9" type="primary">uxuA</name>
    <name evidence="11" type="ORF">SAMN02745172_03998</name>
</gene>
<protein>
    <recommendedName>
        <fullName evidence="5 9">Mannonate dehydratase</fullName>
        <ecNumber evidence="5 9">4.2.1.8</ecNumber>
    </recommendedName>
    <alternativeName>
        <fullName evidence="9">D-mannonate hydro-lyase</fullName>
    </alternativeName>
</protein>
<evidence type="ECO:0000256" key="3">
    <source>
        <dbReference type="ARBA" id="ARBA00004892"/>
    </source>
</evidence>
<dbReference type="Proteomes" id="UP000186406">
    <property type="component" value="Unassembled WGS sequence"/>
</dbReference>
<comment type="cofactor">
    <cofactor evidence="9">
        <name>Fe(2+)</name>
        <dbReference type="ChEBI" id="CHEBI:29033"/>
    </cofactor>
    <cofactor evidence="9">
        <name>Mn(2+)</name>
        <dbReference type="ChEBI" id="CHEBI:29035"/>
    </cofactor>
</comment>
<dbReference type="PANTHER" id="PTHR30387">
    <property type="entry name" value="MANNONATE DEHYDRATASE"/>
    <property type="match status" value="1"/>
</dbReference>
<dbReference type="GO" id="GO:0042840">
    <property type="term" value="P:D-glucuronate catabolic process"/>
    <property type="evidence" value="ECO:0007669"/>
    <property type="project" value="TreeGrafter"/>
</dbReference>
<dbReference type="EC" id="4.2.1.8" evidence="5 9"/>
<dbReference type="InterPro" id="IPR036237">
    <property type="entry name" value="Xyl_isomerase-like_sf"/>
</dbReference>